<comment type="caution">
    <text evidence="1">The sequence shown here is derived from an EMBL/GenBank/DDBJ whole genome shotgun (WGS) entry which is preliminary data.</text>
</comment>
<dbReference type="Gene3D" id="3.40.50.880">
    <property type="match status" value="1"/>
</dbReference>
<sequence length="229" mass="25195">DPVLLDAYRALVVLGDITLSDEWLSSLEGYVRAGGKVLVNAAHVPAASWPDWLGCRPTGVQRSSSHFCWAEQPPQRDYPFEFPEVKPHAAAVLASAPDGSPLVLANHVGKGEVWLTTPSYLIGQSELLTLGRRVFEQFLRPFDPVRIDGPPLAHIVNRRSNGDLLITLGNESSEQWIGGVFVPDAAWCEGRARDLWNDRGVIHYAEGNYLVLSLVLPPWGLAVIEVKRS</sequence>
<organism evidence="1">
    <name type="scientific">marine sediment metagenome</name>
    <dbReference type="NCBI Taxonomy" id="412755"/>
    <lineage>
        <taxon>unclassified sequences</taxon>
        <taxon>metagenomes</taxon>
        <taxon>ecological metagenomes</taxon>
    </lineage>
</organism>
<proteinExistence type="predicted"/>
<reference evidence="1" key="1">
    <citation type="journal article" date="2014" name="Front. Microbiol.">
        <title>High frequency of phylogenetically diverse reductive dehalogenase-homologous genes in deep subseafloor sedimentary metagenomes.</title>
        <authorList>
            <person name="Kawai M."/>
            <person name="Futagami T."/>
            <person name="Toyoda A."/>
            <person name="Takaki Y."/>
            <person name="Nishi S."/>
            <person name="Hori S."/>
            <person name="Arai W."/>
            <person name="Tsubouchi T."/>
            <person name="Morono Y."/>
            <person name="Uchiyama I."/>
            <person name="Ito T."/>
            <person name="Fujiyama A."/>
            <person name="Inagaki F."/>
            <person name="Takami H."/>
        </authorList>
    </citation>
    <scope>NUCLEOTIDE SEQUENCE</scope>
    <source>
        <strain evidence="1">Expedition CK06-06</strain>
    </source>
</reference>
<gene>
    <name evidence="1" type="ORF">S06H3_32490</name>
</gene>
<dbReference type="EMBL" id="BARV01019324">
    <property type="protein sequence ID" value="GAI29700.1"/>
    <property type="molecule type" value="Genomic_DNA"/>
</dbReference>
<accession>X1NSB6</accession>
<protein>
    <submittedName>
        <fullName evidence="1">Uncharacterized protein</fullName>
    </submittedName>
</protein>
<feature type="non-terminal residue" evidence="1">
    <location>
        <position position="1"/>
    </location>
</feature>
<evidence type="ECO:0000313" key="1">
    <source>
        <dbReference type="EMBL" id="GAI29700.1"/>
    </source>
</evidence>
<name>X1NSB6_9ZZZZ</name>
<dbReference type="SUPFAM" id="SSF52317">
    <property type="entry name" value="Class I glutamine amidotransferase-like"/>
    <property type="match status" value="1"/>
</dbReference>
<dbReference type="AlphaFoldDB" id="X1NSB6"/>
<dbReference type="InterPro" id="IPR029062">
    <property type="entry name" value="Class_I_gatase-like"/>
</dbReference>